<evidence type="ECO:0000259" key="9">
    <source>
        <dbReference type="Pfam" id="PF01379"/>
    </source>
</evidence>
<feature type="domain" description="Porphobilinogen deaminase N-terminal" evidence="9">
    <location>
        <begin position="6"/>
        <end position="210"/>
    </location>
</feature>
<dbReference type="Pfam" id="PF01379">
    <property type="entry name" value="Porphobil_deam"/>
    <property type="match status" value="1"/>
</dbReference>
<dbReference type="RefSeq" id="WP_344705654.1">
    <property type="nucleotide sequence ID" value="NZ_BAABBQ010000001.1"/>
</dbReference>
<keyword evidence="12" id="KW-1185">Reference proteome</keyword>
<evidence type="ECO:0000256" key="3">
    <source>
        <dbReference type="ARBA" id="ARBA00005638"/>
    </source>
</evidence>
<evidence type="ECO:0000256" key="2">
    <source>
        <dbReference type="ARBA" id="ARBA00004735"/>
    </source>
</evidence>
<comment type="similarity">
    <text evidence="3 8">Belongs to the HMBS family.</text>
</comment>
<protein>
    <recommendedName>
        <fullName evidence="8">Porphobilinogen deaminase</fullName>
        <shortName evidence="8">PBG</shortName>
        <ecNumber evidence="8">2.5.1.61</ecNumber>
    </recommendedName>
    <alternativeName>
        <fullName evidence="8">Hydroxymethylbilane synthase</fullName>
        <shortName evidence="8">HMBS</shortName>
    </alternativeName>
    <alternativeName>
        <fullName evidence="8">Pre-uroporphyrinogen synthase</fullName>
    </alternativeName>
</protein>
<evidence type="ECO:0000259" key="10">
    <source>
        <dbReference type="Pfam" id="PF03900"/>
    </source>
</evidence>
<comment type="subunit">
    <text evidence="4 8">Monomer.</text>
</comment>
<comment type="miscellaneous">
    <text evidence="8">The porphobilinogen subunits are added to the dipyrromethane group.</text>
</comment>
<dbReference type="InterPro" id="IPR036803">
    <property type="entry name" value="Porphobilinogen_deaminase_C_sf"/>
</dbReference>
<accession>A0ABP7SC49</accession>
<evidence type="ECO:0000256" key="1">
    <source>
        <dbReference type="ARBA" id="ARBA00002869"/>
    </source>
</evidence>
<organism evidence="11 12">
    <name type="scientific">Sphingomonas swuensis</name>
    <dbReference type="NCBI Taxonomy" id="977800"/>
    <lineage>
        <taxon>Bacteria</taxon>
        <taxon>Pseudomonadati</taxon>
        <taxon>Pseudomonadota</taxon>
        <taxon>Alphaproteobacteria</taxon>
        <taxon>Sphingomonadales</taxon>
        <taxon>Sphingomonadaceae</taxon>
        <taxon>Sphingomonas</taxon>
    </lineage>
</organism>
<dbReference type="Gene3D" id="3.30.160.40">
    <property type="entry name" value="Porphobilinogen deaminase, C-terminal domain"/>
    <property type="match status" value="1"/>
</dbReference>
<reference evidence="12" key="1">
    <citation type="journal article" date="2019" name="Int. J. Syst. Evol. Microbiol.">
        <title>The Global Catalogue of Microorganisms (GCM) 10K type strain sequencing project: providing services to taxonomists for standard genome sequencing and annotation.</title>
        <authorList>
            <consortium name="The Broad Institute Genomics Platform"/>
            <consortium name="The Broad Institute Genome Sequencing Center for Infectious Disease"/>
            <person name="Wu L."/>
            <person name="Ma J."/>
        </authorList>
    </citation>
    <scope>NUCLEOTIDE SEQUENCE [LARGE SCALE GENOMIC DNA]</scope>
    <source>
        <strain evidence="12">JCM 17563</strain>
    </source>
</reference>
<dbReference type="InterPro" id="IPR000860">
    <property type="entry name" value="HemC"/>
</dbReference>
<comment type="caution">
    <text evidence="11">The sequence shown here is derived from an EMBL/GenBank/DDBJ whole genome shotgun (WGS) entry which is preliminary data.</text>
</comment>
<comment type="cofactor">
    <cofactor evidence="8">
        <name>dipyrromethane</name>
        <dbReference type="ChEBI" id="CHEBI:60342"/>
    </cofactor>
    <text evidence="8">Binds 1 dipyrromethane group covalently.</text>
</comment>
<dbReference type="PIRSF" id="PIRSF001438">
    <property type="entry name" value="4pyrrol_synth_OHMeBilane_synth"/>
    <property type="match status" value="1"/>
</dbReference>
<evidence type="ECO:0000256" key="6">
    <source>
        <dbReference type="ARBA" id="ARBA00023244"/>
    </source>
</evidence>
<dbReference type="PROSITE" id="PS00533">
    <property type="entry name" value="PORPHOBILINOGEN_DEAM"/>
    <property type="match status" value="1"/>
</dbReference>
<dbReference type="SUPFAM" id="SSF53850">
    <property type="entry name" value="Periplasmic binding protein-like II"/>
    <property type="match status" value="1"/>
</dbReference>
<feature type="domain" description="Porphobilinogen deaminase C-terminal" evidence="10">
    <location>
        <begin position="224"/>
        <end position="293"/>
    </location>
</feature>
<evidence type="ECO:0000256" key="5">
    <source>
        <dbReference type="ARBA" id="ARBA00022679"/>
    </source>
</evidence>
<dbReference type="Proteomes" id="UP001500235">
    <property type="component" value="Unassembled WGS sequence"/>
</dbReference>
<feature type="modified residue" description="S-(dipyrrolylmethanemethyl)cysteine" evidence="8">
    <location>
        <position position="239"/>
    </location>
</feature>
<name>A0ABP7SC49_9SPHN</name>
<sequence length="307" mass="32182">MTPRLILGTRASPLALAQARQTAAALERAHGWVPGSVALHEVRTTGDRIQDRPLAEVGGKALWTKELDQFLLQGATHASVHSMKDVESERPEALAIAACLPRADVRDRLIGASSLDSISAGATVGTSSPRRTAQLLRLRPDLQATSIRGNVATRLNRVANGEVAATFLAAAGLDRLGIDEGCPLEPAEFLPAPGQACIAIECRSDDSATRALLDAIDHRPTHRAVSAERAFARAVGGSCHSPVAALALIEGDERLWLRAELLSTDGADRVAGEVRASAGEEEAAAQALAAELLGRAPTSIRMLFAGA</sequence>
<evidence type="ECO:0000256" key="7">
    <source>
        <dbReference type="ARBA" id="ARBA00048169"/>
    </source>
</evidence>
<keyword evidence="6 8" id="KW-0627">Porphyrin biosynthesis</keyword>
<gene>
    <name evidence="8 11" type="primary">hemC</name>
    <name evidence="11" type="ORF">GCM10022280_03280</name>
</gene>
<comment type="pathway">
    <text evidence="2">Porphyrin-containing compound metabolism; protoporphyrin-IX biosynthesis; coproporphyrinogen-III from 5-aminolevulinate: step 2/4.</text>
</comment>
<keyword evidence="5 8" id="KW-0808">Transferase</keyword>
<proteinExistence type="inferred from homology"/>
<dbReference type="InterPro" id="IPR022418">
    <property type="entry name" value="Porphobilinogen_deaminase_C"/>
</dbReference>
<comment type="function">
    <text evidence="1 8">Tetrapolymerization of the monopyrrole PBG into the hydroxymethylbilane pre-uroporphyrinogen in several discrete steps.</text>
</comment>
<dbReference type="InterPro" id="IPR022419">
    <property type="entry name" value="Porphobilin_deaminase_cofac_BS"/>
</dbReference>
<evidence type="ECO:0000313" key="12">
    <source>
        <dbReference type="Proteomes" id="UP001500235"/>
    </source>
</evidence>
<evidence type="ECO:0000256" key="8">
    <source>
        <dbReference type="HAMAP-Rule" id="MF_00260"/>
    </source>
</evidence>
<dbReference type="PRINTS" id="PR00151">
    <property type="entry name" value="PORPHBDMNASE"/>
</dbReference>
<dbReference type="Pfam" id="PF03900">
    <property type="entry name" value="Porphobil_deamC"/>
    <property type="match status" value="1"/>
</dbReference>
<dbReference type="HAMAP" id="MF_00260">
    <property type="entry name" value="Porphobil_deam"/>
    <property type="match status" value="1"/>
</dbReference>
<dbReference type="EMBL" id="BAABBQ010000001">
    <property type="protein sequence ID" value="GAA4009668.1"/>
    <property type="molecule type" value="Genomic_DNA"/>
</dbReference>
<dbReference type="SUPFAM" id="SSF54782">
    <property type="entry name" value="Porphobilinogen deaminase (hydroxymethylbilane synthase), C-terminal domain"/>
    <property type="match status" value="1"/>
</dbReference>
<dbReference type="PANTHER" id="PTHR11557">
    <property type="entry name" value="PORPHOBILINOGEN DEAMINASE"/>
    <property type="match status" value="1"/>
</dbReference>
<dbReference type="InterPro" id="IPR022417">
    <property type="entry name" value="Porphobilin_deaminase_N"/>
</dbReference>
<dbReference type="Gene3D" id="3.40.190.10">
    <property type="entry name" value="Periplasmic binding protein-like II"/>
    <property type="match status" value="2"/>
</dbReference>
<dbReference type="PANTHER" id="PTHR11557:SF0">
    <property type="entry name" value="PORPHOBILINOGEN DEAMINASE"/>
    <property type="match status" value="1"/>
</dbReference>
<dbReference type="EC" id="2.5.1.61" evidence="8"/>
<comment type="catalytic activity">
    <reaction evidence="7 8">
        <text>4 porphobilinogen + H2O = hydroxymethylbilane + 4 NH4(+)</text>
        <dbReference type="Rhea" id="RHEA:13185"/>
        <dbReference type="ChEBI" id="CHEBI:15377"/>
        <dbReference type="ChEBI" id="CHEBI:28938"/>
        <dbReference type="ChEBI" id="CHEBI:57845"/>
        <dbReference type="ChEBI" id="CHEBI:58126"/>
        <dbReference type="EC" id="2.5.1.61"/>
    </reaction>
</comment>
<evidence type="ECO:0000313" key="11">
    <source>
        <dbReference type="EMBL" id="GAA4009668.1"/>
    </source>
</evidence>
<evidence type="ECO:0000256" key="4">
    <source>
        <dbReference type="ARBA" id="ARBA00011245"/>
    </source>
</evidence>
<dbReference type="NCBIfam" id="TIGR00212">
    <property type="entry name" value="hemC"/>
    <property type="match status" value="1"/>
</dbReference>